<reference evidence="12 13" key="1">
    <citation type="submission" date="2018-11" db="EMBL/GenBank/DDBJ databases">
        <title>Genome sequence of Saitozyma podzolica DSM 27192.</title>
        <authorList>
            <person name="Aliyu H."/>
            <person name="Gorte O."/>
            <person name="Ochsenreither K."/>
        </authorList>
    </citation>
    <scope>NUCLEOTIDE SEQUENCE [LARGE SCALE GENOMIC DNA]</scope>
    <source>
        <strain evidence="12 13">DSM 27192</strain>
    </source>
</reference>
<dbReference type="PRINTS" id="PR00079">
    <property type="entry name" value="G6PDHDRGNASE"/>
</dbReference>
<feature type="domain" description="Glucose-6-phosphate dehydrogenase NAD-binding" evidence="10">
    <location>
        <begin position="30"/>
        <end position="151"/>
    </location>
</feature>
<dbReference type="Gene3D" id="3.40.50.720">
    <property type="entry name" value="NAD(P)-binding Rossmann-like Domain"/>
    <property type="match status" value="1"/>
</dbReference>
<evidence type="ECO:0000256" key="1">
    <source>
        <dbReference type="ARBA" id="ARBA00004937"/>
    </source>
</evidence>
<dbReference type="UniPathway" id="UPA00115">
    <property type="reaction ID" value="UER00408"/>
</dbReference>
<dbReference type="SUPFAM" id="SSF55347">
    <property type="entry name" value="Glyceraldehyde-3-phosphate dehydrogenase-like, C-terminal domain"/>
    <property type="match status" value="1"/>
</dbReference>
<protein>
    <recommendedName>
        <fullName evidence="4 9">Glucose-6-phosphate 1-dehydrogenase</fullName>
        <ecNumber evidence="3 9">1.1.1.49</ecNumber>
    </recommendedName>
</protein>
<evidence type="ECO:0000259" key="10">
    <source>
        <dbReference type="Pfam" id="PF00479"/>
    </source>
</evidence>
<evidence type="ECO:0000256" key="8">
    <source>
        <dbReference type="ARBA" id="ARBA00023277"/>
    </source>
</evidence>
<comment type="function">
    <text evidence="9">Catalyzes the rate-limiting step of the oxidative pentose-phosphate pathway, which represents a route for the dissimilation of carbohydrates besides glycolysis.</text>
</comment>
<dbReference type="Proteomes" id="UP000279259">
    <property type="component" value="Unassembled WGS sequence"/>
</dbReference>
<dbReference type="EC" id="1.1.1.49" evidence="3 9"/>
<evidence type="ECO:0000256" key="5">
    <source>
        <dbReference type="ARBA" id="ARBA00022526"/>
    </source>
</evidence>
<dbReference type="InterPro" id="IPR019796">
    <property type="entry name" value="G6P_DH_AS"/>
</dbReference>
<name>A0A427YCL8_9TREE</name>
<evidence type="ECO:0000259" key="11">
    <source>
        <dbReference type="Pfam" id="PF02781"/>
    </source>
</evidence>
<dbReference type="GO" id="GO:0006006">
    <property type="term" value="P:glucose metabolic process"/>
    <property type="evidence" value="ECO:0007669"/>
    <property type="project" value="UniProtKB-KW"/>
</dbReference>
<comment type="caution">
    <text evidence="12">The sequence shown here is derived from an EMBL/GenBank/DDBJ whole genome shotgun (WGS) entry which is preliminary data.</text>
</comment>
<dbReference type="InterPro" id="IPR036291">
    <property type="entry name" value="NAD(P)-bd_dom_sf"/>
</dbReference>
<comment type="similarity">
    <text evidence="2 9">Belongs to the glucose-6-phosphate dehydrogenase family.</text>
</comment>
<evidence type="ECO:0000256" key="2">
    <source>
        <dbReference type="ARBA" id="ARBA00009975"/>
    </source>
</evidence>
<evidence type="ECO:0000256" key="4">
    <source>
        <dbReference type="ARBA" id="ARBA00020444"/>
    </source>
</evidence>
<keyword evidence="5 9" id="KW-0313">Glucose metabolism</keyword>
<dbReference type="InterPro" id="IPR022674">
    <property type="entry name" value="G6P_DH_NAD-bd"/>
</dbReference>
<comment type="catalytic activity">
    <reaction evidence="9">
        <text>D-glucose 6-phosphate + NADP(+) = 6-phospho-D-glucono-1,5-lactone + NADPH + H(+)</text>
        <dbReference type="Rhea" id="RHEA:15841"/>
        <dbReference type="ChEBI" id="CHEBI:15378"/>
        <dbReference type="ChEBI" id="CHEBI:57783"/>
        <dbReference type="ChEBI" id="CHEBI:57955"/>
        <dbReference type="ChEBI" id="CHEBI:58349"/>
        <dbReference type="ChEBI" id="CHEBI:61548"/>
        <dbReference type="EC" id="1.1.1.49"/>
    </reaction>
</comment>
<feature type="domain" description="Glucose-6-phosphate dehydrogenase NAD-binding" evidence="10">
    <location>
        <begin position="159"/>
        <end position="198"/>
    </location>
</feature>
<dbReference type="GO" id="GO:0004345">
    <property type="term" value="F:glucose-6-phosphate dehydrogenase activity"/>
    <property type="evidence" value="ECO:0007669"/>
    <property type="project" value="UniProtKB-EC"/>
</dbReference>
<dbReference type="NCBIfam" id="TIGR00871">
    <property type="entry name" value="zwf"/>
    <property type="match status" value="1"/>
</dbReference>
<dbReference type="SUPFAM" id="SSF51735">
    <property type="entry name" value="NAD(P)-binding Rossmann-fold domains"/>
    <property type="match status" value="1"/>
</dbReference>
<dbReference type="PROSITE" id="PS00069">
    <property type="entry name" value="G6P_DEHYDROGENASE"/>
    <property type="match status" value="1"/>
</dbReference>
<feature type="domain" description="Glucose-6-phosphate dehydrogenase C-terminal" evidence="11">
    <location>
        <begin position="200"/>
        <end position="486"/>
    </location>
</feature>
<dbReference type="Pfam" id="PF00479">
    <property type="entry name" value="G6PD_N"/>
    <property type="match status" value="2"/>
</dbReference>
<dbReference type="EMBL" id="RSCD01000016">
    <property type="protein sequence ID" value="RSH88803.1"/>
    <property type="molecule type" value="Genomic_DNA"/>
</dbReference>
<dbReference type="Gene3D" id="3.30.360.10">
    <property type="entry name" value="Dihydrodipicolinate Reductase, domain 2"/>
    <property type="match status" value="1"/>
</dbReference>
<dbReference type="AlphaFoldDB" id="A0A427YCL8"/>
<organism evidence="12 13">
    <name type="scientific">Saitozyma podzolica</name>
    <dbReference type="NCBI Taxonomy" id="1890683"/>
    <lineage>
        <taxon>Eukaryota</taxon>
        <taxon>Fungi</taxon>
        <taxon>Dikarya</taxon>
        <taxon>Basidiomycota</taxon>
        <taxon>Agaricomycotina</taxon>
        <taxon>Tremellomycetes</taxon>
        <taxon>Tremellales</taxon>
        <taxon>Trimorphomycetaceae</taxon>
        <taxon>Saitozyma</taxon>
    </lineage>
</organism>
<dbReference type="PANTHER" id="PTHR23429">
    <property type="entry name" value="GLUCOSE-6-PHOSPHATE 1-DEHYDROGENASE G6PD"/>
    <property type="match status" value="1"/>
</dbReference>
<sequence length="508" mass="57831">MSRSRSDSKRGSIPSMETTGDALTEETVIVVLGASGDLAQKKTFPALFALYQQGYLPKDVHIVGYARTKMDLDEFYRRETKYIKKNENDVELAKTFDAKLSGFKKISSYISGQYDTDEGFQELREHLEKLENERSGSKSPRNRVFYMALPPPSSPSSPRPFGKDLESSREMMTALKAEWAENETYRIDHYLGKEMIKNMLVLRFGNVFLDACMNRNFISNVQITFKEPFGTEGRGGYFDEFGIIRDVCQNHLMQTLSVLAMERPVSFSAEDIRDEKVKVLRCIPPIDKKDVLLGQYVATGDKPGYLDDDTVPKGSHCPTFAAMVLWVNNPRWEGVPFIMKAGKALNESKVEVRVQFKDATSGIFNDIARNELVLRVQPSEAVYMKMNSKLPGFQTRAVTTELDLTYKKRFTDARIPQAYEALILDALKGDHSNFVRDDELDVAWKIFTPILHWIDGKQGEAPNPEPYAYGSRGPKLIDEFSSRYGYKRTEDDYTWPQTSVEQVEKASL</sequence>
<dbReference type="GO" id="GO:0050661">
    <property type="term" value="F:NADP binding"/>
    <property type="evidence" value="ECO:0007669"/>
    <property type="project" value="InterPro"/>
</dbReference>
<keyword evidence="8 9" id="KW-0119">Carbohydrate metabolism</keyword>
<evidence type="ECO:0000256" key="3">
    <source>
        <dbReference type="ARBA" id="ARBA00013019"/>
    </source>
</evidence>
<gene>
    <name evidence="12" type="primary">ZWF1_1</name>
    <name evidence="12" type="ORF">EHS25_003031</name>
</gene>
<dbReference type="HAMAP" id="MF_00966">
    <property type="entry name" value="G6PD"/>
    <property type="match status" value="1"/>
</dbReference>
<evidence type="ECO:0000256" key="9">
    <source>
        <dbReference type="RuleBase" id="RU362120"/>
    </source>
</evidence>
<proteinExistence type="inferred from homology"/>
<dbReference type="Pfam" id="PF02781">
    <property type="entry name" value="G6PD_C"/>
    <property type="match status" value="1"/>
</dbReference>
<dbReference type="GO" id="GO:0005829">
    <property type="term" value="C:cytosol"/>
    <property type="evidence" value="ECO:0007669"/>
    <property type="project" value="TreeGrafter"/>
</dbReference>
<dbReference type="OrthoDB" id="60984at2759"/>
<dbReference type="GO" id="GO:0009051">
    <property type="term" value="P:pentose-phosphate shunt, oxidative branch"/>
    <property type="evidence" value="ECO:0007669"/>
    <property type="project" value="TreeGrafter"/>
</dbReference>
<dbReference type="PANTHER" id="PTHR23429:SF0">
    <property type="entry name" value="GLUCOSE-6-PHOSPHATE 1-DEHYDROGENASE"/>
    <property type="match status" value="1"/>
</dbReference>
<evidence type="ECO:0000256" key="7">
    <source>
        <dbReference type="ARBA" id="ARBA00023002"/>
    </source>
</evidence>
<comment type="pathway">
    <text evidence="1 9">Carbohydrate degradation; pentose phosphate pathway; D-ribulose 5-phosphate from D-glucose 6-phosphate (oxidative stage): step 1/3.</text>
</comment>
<evidence type="ECO:0000313" key="13">
    <source>
        <dbReference type="Proteomes" id="UP000279259"/>
    </source>
</evidence>
<dbReference type="PIRSF" id="PIRSF000110">
    <property type="entry name" value="G6PD"/>
    <property type="match status" value="1"/>
</dbReference>
<dbReference type="STRING" id="1890683.A0A427YCL8"/>
<evidence type="ECO:0000313" key="12">
    <source>
        <dbReference type="EMBL" id="RSH88803.1"/>
    </source>
</evidence>
<keyword evidence="13" id="KW-1185">Reference proteome</keyword>
<keyword evidence="7 9" id="KW-0560">Oxidoreductase</keyword>
<dbReference type="InterPro" id="IPR022675">
    <property type="entry name" value="G6P_DH_C"/>
</dbReference>
<evidence type="ECO:0000256" key="6">
    <source>
        <dbReference type="ARBA" id="ARBA00022857"/>
    </source>
</evidence>
<accession>A0A427YCL8</accession>
<keyword evidence="6 9" id="KW-0521">NADP</keyword>
<dbReference type="InterPro" id="IPR001282">
    <property type="entry name" value="G6P_DH"/>
</dbReference>
<dbReference type="FunFam" id="3.30.360.10:FF:000015">
    <property type="entry name" value="Glucose-6-phosphate 1-dehydrogenase"/>
    <property type="match status" value="1"/>
</dbReference>